<accession>A0A6J5PRX4</accession>
<evidence type="ECO:0000313" key="1">
    <source>
        <dbReference type="EMBL" id="CAB4172786.1"/>
    </source>
</evidence>
<name>A0A6J5PRX4_9CAUD</name>
<gene>
    <name evidence="1" type="ORF">UFOVP950_5</name>
</gene>
<dbReference type="EMBL" id="LR796894">
    <property type="protein sequence ID" value="CAB4172786.1"/>
    <property type="molecule type" value="Genomic_DNA"/>
</dbReference>
<protein>
    <submittedName>
        <fullName evidence="1">Uncharacterized protein</fullName>
    </submittedName>
</protein>
<organism evidence="1">
    <name type="scientific">uncultured Caudovirales phage</name>
    <dbReference type="NCBI Taxonomy" id="2100421"/>
    <lineage>
        <taxon>Viruses</taxon>
        <taxon>Duplodnaviria</taxon>
        <taxon>Heunggongvirae</taxon>
        <taxon>Uroviricota</taxon>
        <taxon>Caudoviricetes</taxon>
        <taxon>Peduoviridae</taxon>
        <taxon>Maltschvirus</taxon>
        <taxon>Maltschvirus maltsch</taxon>
    </lineage>
</organism>
<proteinExistence type="predicted"/>
<reference evidence="1" key="1">
    <citation type="submission" date="2020-05" db="EMBL/GenBank/DDBJ databases">
        <authorList>
            <person name="Chiriac C."/>
            <person name="Salcher M."/>
            <person name="Ghai R."/>
            <person name="Kavagutti S V."/>
        </authorList>
    </citation>
    <scope>NUCLEOTIDE SEQUENCE</scope>
</reference>
<sequence length="66" mass="7725">MTPEEKAKYLISINSLAILSEIGNKITMDQIKEIAIQCTIIAIDEIVKHTNYANEWYWEEVRKEIK</sequence>